<feature type="transmembrane region" description="Helical" evidence="1">
    <location>
        <begin position="20"/>
        <end position="40"/>
    </location>
</feature>
<keyword evidence="3" id="KW-1185">Reference proteome</keyword>
<feature type="transmembrane region" description="Helical" evidence="1">
    <location>
        <begin position="184"/>
        <end position="212"/>
    </location>
</feature>
<dbReference type="PANTHER" id="PTHR36832:SF1">
    <property type="entry name" value="SLR1174 PROTEIN"/>
    <property type="match status" value="1"/>
</dbReference>
<proteinExistence type="predicted"/>
<organism evidence="2 3">
    <name type="scientific">Photobacterium atrarenae</name>
    <dbReference type="NCBI Taxonomy" id="865757"/>
    <lineage>
        <taxon>Bacteria</taxon>
        <taxon>Pseudomonadati</taxon>
        <taxon>Pseudomonadota</taxon>
        <taxon>Gammaproteobacteria</taxon>
        <taxon>Vibrionales</taxon>
        <taxon>Vibrionaceae</taxon>
        <taxon>Photobacterium</taxon>
    </lineage>
</organism>
<accession>A0ABY5GDY4</accession>
<keyword evidence="1" id="KW-1133">Transmembrane helix</keyword>
<evidence type="ECO:0000256" key="1">
    <source>
        <dbReference type="SAM" id="Phobius"/>
    </source>
</evidence>
<evidence type="ECO:0000313" key="3">
    <source>
        <dbReference type="Proteomes" id="UP001057998"/>
    </source>
</evidence>
<feature type="transmembrane region" description="Helical" evidence="1">
    <location>
        <begin position="147"/>
        <end position="172"/>
    </location>
</feature>
<feature type="transmembrane region" description="Helical" evidence="1">
    <location>
        <begin position="114"/>
        <end position="135"/>
    </location>
</feature>
<feature type="transmembrane region" description="Helical" evidence="1">
    <location>
        <begin position="232"/>
        <end position="254"/>
    </location>
</feature>
<dbReference type="EMBL" id="CP101508">
    <property type="protein sequence ID" value="UTV26934.1"/>
    <property type="molecule type" value="Genomic_DNA"/>
</dbReference>
<protein>
    <submittedName>
        <fullName evidence="2">ABC-2 family transporter protein</fullName>
    </submittedName>
</protein>
<sequence>MRKYLFVSQMGLQMSLAYRLNYLISVLAAGFPLLLQVMFWHAIFTYTQAEQVYGYRYEEMMAYALFAALVSQALRTGFEYEVATDIKEGGLNRFLTQPLSYSVYRLAAFVGQNLGYFTATLLLIGGCAVLLNHWLQMAVSLSDYFRMLGVLCGAFFIQFFLFYLIGLAAFWMQEVWGVFESIRIVGLVLSGGVFPLTVFGEAGMAVLRYLPFQYVVFFPIEVVLGRVTGSDLMIGVAIQGAWIIGLFSLSRLVWNRGCKHFIALGG</sequence>
<evidence type="ECO:0000313" key="2">
    <source>
        <dbReference type="EMBL" id="UTV26934.1"/>
    </source>
</evidence>
<dbReference type="Pfam" id="PF06182">
    <property type="entry name" value="ABC2_membrane_6"/>
    <property type="match status" value="1"/>
</dbReference>
<keyword evidence="1" id="KW-0812">Transmembrane</keyword>
<feature type="transmembrane region" description="Helical" evidence="1">
    <location>
        <begin position="60"/>
        <end position="78"/>
    </location>
</feature>
<dbReference type="PANTHER" id="PTHR36832">
    <property type="entry name" value="SLR1174 PROTEIN-RELATED"/>
    <property type="match status" value="1"/>
</dbReference>
<keyword evidence="1" id="KW-0472">Membrane</keyword>
<name>A0ABY5GDY4_9GAMM</name>
<dbReference type="InterPro" id="IPR010390">
    <property type="entry name" value="ABC-2_transporter-like"/>
</dbReference>
<dbReference type="Proteomes" id="UP001057998">
    <property type="component" value="Chromosome 1"/>
</dbReference>
<dbReference type="RefSeq" id="WP_255388144.1">
    <property type="nucleotide sequence ID" value="NZ_CP101508.1"/>
</dbReference>
<reference evidence="2" key="1">
    <citation type="submission" date="2022-07" db="EMBL/GenBank/DDBJ databases">
        <title>Genome sequencing of Photobacterium atrarenae GJH2-4.</title>
        <authorList>
            <person name="Park S.-J."/>
        </authorList>
    </citation>
    <scope>NUCLEOTIDE SEQUENCE</scope>
    <source>
        <strain evidence="2">GJH2-4</strain>
    </source>
</reference>
<gene>
    <name evidence="2" type="ORF">NNL38_11315</name>
</gene>